<dbReference type="SUPFAM" id="SSF53383">
    <property type="entry name" value="PLP-dependent transferases"/>
    <property type="match status" value="1"/>
</dbReference>
<comment type="similarity">
    <text evidence="2 7">Belongs to the group II decarboxylase family.</text>
</comment>
<dbReference type="InterPro" id="IPR010977">
    <property type="entry name" value="Aromatic_deC"/>
</dbReference>
<dbReference type="Gene3D" id="3.90.1150.10">
    <property type="entry name" value="Aspartate Aminotransferase, domain 1"/>
    <property type="match status" value="1"/>
</dbReference>
<name>A0A5C1NIM1_9GAMM</name>
<dbReference type="GO" id="GO:0008483">
    <property type="term" value="F:transaminase activity"/>
    <property type="evidence" value="ECO:0007669"/>
    <property type="project" value="UniProtKB-KW"/>
</dbReference>
<comment type="cofactor">
    <cofactor evidence="1 6 7">
        <name>pyridoxal 5'-phosphate</name>
        <dbReference type="ChEBI" id="CHEBI:597326"/>
    </cofactor>
</comment>
<dbReference type="Pfam" id="PF00282">
    <property type="entry name" value="Pyridoxal_deC"/>
    <property type="match status" value="1"/>
</dbReference>
<keyword evidence="3" id="KW-0210">Decarboxylase</keyword>
<organism evidence="8 9">
    <name type="scientific">Halomonas binhaiensis</name>
    <dbReference type="NCBI Taxonomy" id="2562282"/>
    <lineage>
        <taxon>Bacteria</taxon>
        <taxon>Pseudomonadati</taxon>
        <taxon>Pseudomonadota</taxon>
        <taxon>Gammaproteobacteria</taxon>
        <taxon>Oceanospirillales</taxon>
        <taxon>Halomonadaceae</taxon>
        <taxon>Halomonas</taxon>
    </lineage>
</organism>
<dbReference type="PANTHER" id="PTHR45677">
    <property type="entry name" value="GLUTAMATE DECARBOXYLASE-RELATED"/>
    <property type="match status" value="1"/>
</dbReference>
<evidence type="ECO:0000256" key="7">
    <source>
        <dbReference type="RuleBase" id="RU000382"/>
    </source>
</evidence>
<reference evidence="8" key="1">
    <citation type="submission" date="2021-02" db="EMBL/GenBank/DDBJ databases">
        <title>Strain Y2R2, a novel species of the genus Halomonas.</title>
        <authorList>
            <person name="Huang H."/>
        </authorList>
    </citation>
    <scope>NUCLEOTIDE SEQUENCE</scope>
    <source>
        <strain evidence="8">Y2R2</strain>
    </source>
</reference>
<evidence type="ECO:0000256" key="5">
    <source>
        <dbReference type="ARBA" id="ARBA00023239"/>
    </source>
</evidence>
<dbReference type="Proteomes" id="UP000324285">
    <property type="component" value="Chromosome"/>
</dbReference>
<dbReference type="InterPro" id="IPR015421">
    <property type="entry name" value="PyrdxlP-dep_Trfase_major"/>
</dbReference>
<dbReference type="EMBL" id="CP038437">
    <property type="protein sequence ID" value="QEM82710.1"/>
    <property type="molecule type" value="Genomic_DNA"/>
</dbReference>
<dbReference type="InterPro" id="IPR002129">
    <property type="entry name" value="PyrdxlP-dep_de-COase"/>
</dbReference>
<dbReference type="GO" id="GO:0030170">
    <property type="term" value="F:pyridoxal phosphate binding"/>
    <property type="evidence" value="ECO:0007669"/>
    <property type="project" value="InterPro"/>
</dbReference>
<evidence type="ECO:0000313" key="8">
    <source>
        <dbReference type="EMBL" id="QEM82710.1"/>
    </source>
</evidence>
<dbReference type="Gene3D" id="3.40.640.10">
    <property type="entry name" value="Type I PLP-dependent aspartate aminotransferase-like (Major domain)"/>
    <property type="match status" value="1"/>
</dbReference>
<proteinExistence type="inferred from homology"/>
<keyword evidence="8" id="KW-0032">Aminotransferase</keyword>
<evidence type="ECO:0000256" key="4">
    <source>
        <dbReference type="ARBA" id="ARBA00022898"/>
    </source>
</evidence>
<protein>
    <submittedName>
        <fullName evidence="8">Aspartate aminotransferase family protein</fullName>
    </submittedName>
</protein>
<evidence type="ECO:0000256" key="6">
    <source>
        <dbReference type="PIRSR" id="PIRSR602129-50"/>
    </source>
</evidence>
<dbReference type="GO" id="GO:0005737">
    <property type="term" value="C:cytoplasm"/>
    <property type="evidence" value="ECO:0007669"/>
    <property type="project" value="TreeGrafter"/>
</dbReference>
<dbReference type="RefSeq" id="WP_149285833.1">
    <property type="nucleotide sequence ID" value="NZ_CP038437.2"/>
</dbReference>
<dbReference type="Gene3D" id="1.20.1650.10">
    <property type="entry name" value="PLP-dependent transferases"/>
    <property type="match status" value="1"/>
</dbReference>
<dbReference type="PANTHER" id="PTHR45677:SF8">
    <property type="entry name" value="CYSTEINE SULFINIC ACID DECARBOXYLASE"/>
    <property type="match status" value="1"/>
</dbReference>
<evidence type="ECO:0000256" key="2">
    <source>
        <dbReference type="ARBA" id="ARBA00009533"/>
    </source>
</evidence>
<evidence type="ECO:0000256" key="1">
    <source>
        <dbReference type="ARBA" id="ARBA00001933"/>
    </source>
</evidence>
<dbReference type="InterPro" id="IPR015424">
    <property type="entry name" value="PyrdxlP-dep_Trfase"/>
</dbReference>
<dbReference type="GO" id="GO:0019752">
    <property type="term" value="P:carboxylic acid metabolic process"/>
    <property type="evidence" value="ECO:0007669"/>
    <property type="project" value="InterPro"/>
</dbReference>
<dbReference type="OrthoDB" id="9803665at2"/>
<dbReference type="InterPro" id="IPR015422">
    <property type="entry name" value="PyrdxlP-dep_Trfase_small"/>
</dbReference>
<gene>
    <name evidence="8" type="ORF">E4T21_15000</name>
</gene>
<dbReference type="KEGG" id="hbh:E4T21_15000"/>
<keyword evidence="5 7" id="KW-0456">Lyase</keyword>
<feature type="modified residue" description="N6-(pyridoxal phosphate)lysine" evidence="6">
    <location>
        <position position="327"/>
    </location>
</feature>
<dbReference type="GO" id="GO:0016831">
    <property type="term" value="F:carboxy-lyase activity"/>
    <property type="evidence" value="ECO:0007669"/>
    <property type="project" value="UniProtKB-KW"/>
</dbReference>
<keyword evidence="4 6" id="KW-0663">Pyridoxal phosphate</keyword>
<dbReference type="PRINTS" id="PR00800">
    <property type="entry name" value="YHDCRBOXLASE"/>
</dbReference>
<keyword evidence="8" id="KW-0808">Transferase</keyword>
<accession>A0A5C1NIM1</accession>
<dbReference type="GO" id="GO:0006520">
    <property type="term" value="P:amino acid metabolic process"/>
    <property type="evidence" value="ECO:0007669"/>
    <property type="project" value="InterPro"/>
</dbReference>
<keyword evidence="9" id="KW-1185">Reference proteome</keyword>
<dbReference type="AlphaFoldDB" id="A0A5C1NIM1"/>
<dbReference type="CDD" id="cd06450">
    <property type="entry name" value="DOPA_deC_like"/>
    <property type="match status" value="1"/>
</dbReference>
<evidence type="ECO:0000313" key="9">
    <source>
        <dbReference type="Proteomes" id="UP000324285"/>
    </source>
</evidence>
<sequence length="531" mass="58428">MTAWIAPDRQHASPEHDVSLDDTQLFTLRHRDAYRAQAQRCIDLVHQHLDDVERPFSGVTPEELRPLFRGLDLDAPLGQLEPALAELKRLYLNDAVYFHHPRYVAHLNCPVVLPGVIAETIISSINTSLDTWDQSAGGTLIEQALIDWTAQRLGLGEDADGVFTSGGTQSNLMAMLIARDRFCVAHPEGGDIQQQGLPGFSSRLRILASGVSHFSLKKAAALLGLGHQAVMPVACDDQFRMDPPALRECLEECQRDGLLPIAVVATAGTTDFGSIDPIDDIAALCREYGIWLHVDAAYGGGLVTSQQHRHRLQGIDQADSVTIDYHKSFFQPVSCSAFLVRQRRDLGYVTYHADYLNPRAQAEAGTPDQVNKSLQTTKRFDALKLWLTLRIMGADAIGGMLDQVIELTGEGYELLREQSDIETLVAPSLSTLVFRFRPQHMTADTELDALQDNIRARLSRSGEALVAATRVNGQRYLKFTLLNPDTHADDLRAVINAIREHGYACLQVPHAPRSATRASATTTDTAMASLG</sequence>
<evidence type="ECO:0000256" key="3">
    <source>
        <dbReference type="ARBA" id="ARBA00022793"/>
    </source>
</evidence>